<keyword evidence="3" id="KW-1185">Reference proteome</keyword>
<sequence>MSKDLGSKIDGLEKLILVENNDQKHRHNSLTENQKVMIESVNHLKDFAKEMEKLQAENINLKNENQRLRQQLAQRQPILEDDWEPEM</sequence>
<proteinExistence type="predicted"/>
<protein>
    <submittedName>
        <fullName evidence="2">Uncharacterized protein</fullName>
    </submittedName>
</protein>
<name>A0ABY6HLX6_9FIRM</name>
<keyword evidence="1" id="KW-0175">Coiled coil</keyword>
<dbReference type="RefSeq" id="WP_228878059.1">
    <property type="nucleotide sequence ID" value="NZ_CABIIK010000003.1"/>
</dbReference>
<dbReference type="EMBL" id="CP087994">
    <property type="protein sequence ID" value="UYO64429.1"/>
    <property type="molecule type" value="Genomic_DNA"/>
</dbReference>
<evidence type="ECO:0000256" key="1">
    <source>
        <dbReference type="SAM" id="Coils"/>
    </source>
</evidence>
<accession>A0ABY6HLX6</accession>
<reference evidence="2" key="1">
    <citation type="submission" date="2021-11" db="EMBL/GenBank/DDBJ databases">
        <title>Isoprene-degrading acetogen.</title>
        <authorList>
            <person name="Yang Y."/>
            <person name="Jin H."/>
            <person name="Yan J."/>
        </authorList>
    </citation>
    <scope>NUCLEOTIDE SEQUENCE</scope>
    <source>
        <strain evidence="2">Berkeley</strain>
    </source>
</reference>
<feature type="coiled-coil region" evidence="1">
    <location>
        <begin position="44"/>
        <end position="74"/>
    </location>
</feature>
<organism evidence="2 3">
    <name type="scientific">Acetobacterium wieringae</name>
    <dbReference type="NCBI Taxonomy" id="52694"/>
    <lineage>
        <taxon>Bacteria</taxon>
        <taxon>Bacillati</taxon>
        <taxon>Bacillota</taxon>
        <taxon>Clostridia</taxon>
        <taxon>Eubacteriales</taxon>
        <taxon>Eubacteriaceae</taxon>
        <taxon>Acetobacterium</taxon>
    </lineage>
</organism>
<dbReference type="Proteomes" id="UP001163550">
    <property type="component" value="Chromosome"/>
</dbReference>
<gene>
    <name evidence="2" type="ORF">LNN31_08400</name>
</gene>
<evidence type="ECO:0000313" key="3">
    <source>
        <dbReference type="Proteomes" id="UP001163550"/>
    </source>
</evidence>
<evidence type="ECO:0000313" key="2">
    <source>
        <dbReference type="EMBL" id="UYO64429.1"/>
    </source>
</evidence>